<reference evidence="1" key="1">
    <citation type="submission" date="2019-06" db="EMBL/GenBank/DDBJ databases">
        <authorList>
            <person name="Zheng W."/>
        </authorList>
    </citation>
    <scope>NUCLEOTIDE SEQUENCE</scope>
    <source>
        <strain evidence="1">QDHG01</strain>
    </source>
</reference>
<dbReference type="EMBL" id="RRYP01008883">
    <property type="protein sequence ID" value="TNV79463.1"/>
    <property type="molecule type" value="Genomic_DNA"/>
</dbReference>
<dbReference type="AlphaFoldDB" id="A0A8J8NQ74"/>
<keyword evidence="2" id="KW-1185">Reference proteome</keyword>
<comment type="caution">
    <text evidence="1">The sequence shown here is derived from an EMBL/GenBank/DDBJ whole genome shotgun (WGS) entry which is preliminary data.</text>
</comment>
<dbReference type="Proteomes" id="UP000785679">
    <property type="component" value="Unassembled WGS sequence"/>
</dbReference>
<gene>
    <name evidence="1" type="ORF">FGO68_gene6531</name>
</gene>
<evidence type="ECO:0000313" key="2">
    <source>
        <dbReference type="Proteomes" id="UP000785679"/>
    </source>
</evidence>
<proteinExistence type="predicted"/>
<protein>
    <submittedName>
        <fullName evidence="1">Uncharacterized protein</fullName>
    </submittedName>
</protein>
<accession>A0A8J8NQ74</accession>
<evidence type="ECO:0000313" key="1">
    <source>
        <dbReference type="EMBL" id="TNV79463.1"/>
    </source>
</evidence>
<sequence length="118" mass="13094">MLQSISAFRPSGKAFFPAMLAARKANAITSNISQLPQTAWYRYSTFMLYAQPWILIMFIKWDERSSLSAHPNARVRVFLCTSPLSLATPLLAKRQISAPQSKAACMSVLTTSRSGVHS</sequence>
<organism evidence="1 2">
    <name type="scientific">Halteria grandinella</name>
    <dbReference type="NCBI Taxonomy" id="5974"/>
    <lineage>
        <taxon>Eukaryota</taxon>
        <taxon>Sar</taxon>
        <taxon>Alveolata</taxon>
        <taxon>Ciliophora</taxon>
        <taxon>Intramacronucleata</taxon>
        <taxon>Spirotrichea</taxon>
        <taxon>Stichotrichia</taxon>
        <taxon>Sporadotrichida</taxon>
        <taxon>Halteriidae</taxon>
        <taxon>Halteria</taxon>
    </lineage>
</organism>
<name>A0A8J8NQ74_HALGN</name>